<dbReference type="InterPro" id="IPR035965">
    <property type="entry name" value="PAS-like_dom_sf"/>
</dbReference>
<evidence type="ECO:0000259" key="10">
    <source>
        <dbReference type="PROSITE" id="PS50109"/>
    </source>
</evidence>
<dbReference type="PROSITE" id="PS50109">
    <property type="entry name" value="HIS_KIN"/>
    <property type="match status" value="1"/>
</dbReference>
<evidence type="ECO:0000256" key="6">
    <source>
        <dbReference type="ARBA" id="ARBA00022777"/>
    </source>
</evidence>
<keyword evidence="3" id="KW-0597">Phosphoprotein</keyword>
<dbReference type="Gene3D" id="3.30.565.10">
    <property type="entry name" value="Histidine kinase-like ATPase, C-terminal domain"/>
    <property type="match status" value="1"/>
</dbReference>
<dbReference type="CDD" id="cd00082">
    <property type="entry name" value="HisKA"/>
    <property type="match status" value="1"/>
</dbReference>
<feature type="domain" description="Histidine kinase" evidence="10">
    <location>
        <begin position="396"/>
        <end position="599"/>
    </location>
</feature>
<keyword evidence="9" id="KW-0472">Membrane</keyword>
<dbReference type="InterPro" id="IPR013656">
    <property type="entry name" value="PAS_4"/>
</dbReference>
<evidence type="ECO:0000256" key="7">
    <source>
        <dbReference type="ARBA" id="ARBA00022840"/>
    </source>
</evidence>
<dbReference type="PROSITE" id="PS50113">
    <property type="entry name" value="PAC"/>
    <property type="match status" value="1"/>
</dbReference>
<dbReference type="InterPro" id="IPR000700">
    <property type="entry name" value="PAS-assoc_C"/>
</dbReference>
<dbReference type="Pfam" id="PF00512">
    <property type="entry name" value="HisKA"/>
    <property type="match status" value="1"/>
</dbReference>
<dbReference type="InterPro" id="IPR003661">
    <property type="entry name" value="HisK_dim/P_dom"/>
</dbReference>
<dbReference type="GO" id="GO:0000155">
    <property type="term" value="F:phosphorelay sensor kinase activity"/>
    <property type="evidence" value="ECO:0007669"/>
    <property type="project" value="InterPro"/>
</dbReference>
<feature type="domain" description="PAC" evidence="11">
    <location>
        <begin position="328"/>
        <end position="383"/>
    </location>
</feature>
<keyword evidence="7" id="KW-0067">ATP-binding</keyword>
<keyword evidence="5" id="KW-0547">Nucleotide-binding</keyword>
<dbReference type="EMBL" id="CP002770">
    <property type="protein sequence ID" value="AEG16362.1"/>
    <property type="molecule type" value="Genomic_DNA"/>
</dbReference>
<dbReference type="Proteomes" id="UP000009229">
    <property type="component" value="Chromosome"/>
</dbReference>
<sequence length="599" mass="67966">MHRFFYGNRILFLVTLLLVLPVFLTVYMMHIIKNSELSLLEHQKAKLNQAAYLLDQNLTVSLDDYLVNNGLEGKSRQEKIIALGNFVNEKINSVKREYPEVHIGLYYAPLHVFFDGTSRFDENFSLRRKKAFEDTMAHRKSMVQNLGPEEGGIIEIYRPFTRNGKVEGVIRSAEYLSEVGYYGKRRHIEMIAYSAIAVVVLTGFGGAIYIFRDLVMQVRFIRQGLKTLEEDLTKTMPEAHGELGEIVEGINGFARRIAELNLYTETMLAVIDEAIVVVNAGGKVVLANNLARELFALPEGIKGPMINELFPKNSPLIDYLQRTLKEEKAFRDLMLNWNNGQKNSRQLLLSILPLKTASGQLLGAVINCRDLTERMRLEEKVRRQERLAALGKLVTGVAHEIRNPLTSISCYIQHWLQNNQPNAQALATIQREIARLDYIVEQLLYFTKPAEARLVQRDLNVLIRELTEFFREMHHGKYNLLLDLSTDLPPVWMDAEQMERVVVNIIFNAIQAMPEGGTISITTAYLPDRHQVAMTIADTGCGIPKENLAHLFDPFYSTRPKGTGLGLAIAYEIVQAHGGQIEVESEVGKGTRFTVYLRA</sequence>
<dbReference type="SUPFAM" id="SSF55874">
    <property type="entry name" value="ATPase domain of HSP90 chaperone/DNA topoisomerase II/histidine kinase"/>
    <property type="match status" value="1"/>
</dbReference>
<keyword evidence="9" id="KW-1133">Transmembrane helix</keyword>
<proteinExistence type="predicted"/>
<dbReference type="AlphaFoldDB" id="A0AAU8PPV3"/>
<dbReference type="KEGG" id="dku:Desku_2851"/>
<dbReference type="InterPro" id="IPR003594">
    <property type="entry name" value="HATPase_dom"/>
</dbReference>
<dbReference type="GO" id="GO:0005524">
    <property type="term" value="F:ATP binding"/>
    <property type="evidence" value="ECO:0007669"/>
    <property type="project" value="UniProtKB-KW"/>
</dbReference>
<evidence type="ECO:0000256" key="5">
    <source>
        <dbReference type="ARBA" id="ARBA00022741"/>
    </source>
</evidence>
<comment type="catalytic activity">
    <reaction evidence="1">
        <text>ATP + protein L-histidine = ADP + protein N-phospho-L-histidine.</text>
        <dbReference type="EC" id="2.7.13.3"/>
    </reaction>
</comment>
<accession>A0AAU8PPV3</accession>
<dbReference type="InterPro" id="IPR005467">
    <property type="entry name" value="His_kinase_dom"/>
</dbReference>
<protein>
    <recommendedName>
        <fullName evidence="2">histidine kinase</fullName>
        <ecNumber evidence="2">2.7.13.3</ecNumber>
    </recommendedName>
</protein>
<evidence type="ECO:0000259" key="11">
    <source>
        <dbReference type="PROSITE" id="PS50113"/>
    </source>
</evidence>
<feature type="transmembrane region" description="Helical" evidence="9">
    <location>
        <begin position="6"/>
        <end position="29"/>
    </location>
</feature>
<dbReference type="SUPFAM" id="SSF47384">
    <property type="entry name" value="Homodimeric domain of signal transducing histidine kinase"/>
    <property type="match status" value="1"/>
</dbReference>
<dbReference type="NCBIfam" id="NF008468">
    <property type="entry name" value="PRK11360.1"/>
    <property type="match status" value="1"/>
</dbReference>
<dbReference type="PRINTS" id="PR00344">
    <property type="entry name" value="BCTRLSENSOR"/>
</dbReference>
<name>A0AAU8PPV3_DESK7</name>
<dbReference type="SUPFAM" id="SSF55785">
    <property type="entry name" value="PYP-like sensor domain (PAS domain)"/>
    <property type="match status" value="1"/>
</dbReference>
<evidence type="ECO:0000256" key="8">
    <source>
        <dbReference type="ARBA" id="ARBA00023012"/>
    </source>
</evidence>
<dbReference type="InterPro" id="IPR036097">
    <property type="entry name" value="HisK_dim/P_sf"/>
</dbReference>
<dbReference type="PANTHER" id="PTHR43065:SF10">
    <property type="entry name" value="PEROXIDE STRESS-ACTIVATED HISTIDINE KINASE MAK3"/>
    <property type="match status" value="1"/>
</dbReference>
<organism evidence="12 13">
    <name type="scientific">Desulfofundulus kuznetsovii (strain DSM 6115 / VKM B-1805 / 17)</name>
    <name type="common">Desulfotomaculum kuznetsovii</name>
    <dbReference type="NCBI Taxonomy" id="760568"/>
    <lineage>
        <taxon>Bacteria</taxon>
        <taxon>Bacillati</taxon>
        <taxon>Bacillota</taxon>
        <taxon>Clostridia</taxon>
        <taxon>Eubacteriales</taxon>
        <taxon>Peptococcaceae</taxon>
        <taxon>Desulfofundulus</taxon>
    </lineage>
</organism>
<dbReference type="Pfam" id="PF08448">
    <property type="entry name" value="PAS_4"/>
    <property type="match status" value="1"/>
</dbReference>
<keyword evidence="13" id="KW-1185">Reference proteome</keyword>
<reference evidence="13" key="1">
    <citation type="submission" date="2011-05" db="EMBL/GenBank/DDBJ databases">
        <title>Complete sequence of Desulfotomaculum kuznetsovii DSM 6115.</title>
        <authorList>
            <person name="Lucas S."/>
            <person name="Han J."/>
            <person name="Lapidus A."/>
            <person name="Cheng J.-F."/>
            <person name="Goodwin L."/>
            <person name="Pitluck S."/>
            <person name="Peters L."/>
            <person name="Mikhailova N."/>
            <person name="Lu M."/>
            <person name="Saunders E."/>
            <person name="Han C."/>
            <person name="Tapia R."/>
            <person name="Land M."/>
            <person name="Hauser L."/>
            <person name="Kyrpides N."/>
            <person name="Ivanova N."/>
            <person name="Pagani I."/>
            <person name="Nazina T."/>
            <person name="Ivanova A."/>
            <person name="Parshina S."/>
            <person name="Kuever J."/>
            <person name="Muyzer G."/>
            <person name="Plugge C."/>
            <person name="Stams A."/>
            <person name="Woyke T."/>
        </authorList>
    </citation>
    <scope>NUCLEOTIDE SEQUENCE [LARGE SCALE GENOMIC DNA]</scope>
    <source>
        <strain evidence="13">DSM 6115 / VKM B-1805 / 17</strain>
    </source>
</reference>
<evidence type="ECO:0000256" key="9">
    <source>
        <dbReference type="SAM" id="Phobius"/>
    </source>
</evidence>
<dbReference type="EC" id="2.7.13.3" evidence="2"/>
<dbReference type="PANTHER" id="PTHR43065">
    <property type="entry name" value="SENSOR HISTIDINE KINASE"/>
    <property type="match status" value="1"/>
</dbReference>
<dbReference type="Pfam" id="PF02518">
    <property type="entry name" value="HATPase_c"/>
    <property type="match status" value="1"/>
</dbReference>
<dbReference type="Gene3D" id="1.10.287.130">
    <property type="match status" value="1"/>
</dbReference>
<dbReference type="SMART" id="SM00387">
    <property type="entry name" value="HATPase_c"/>
    <property type="match status" value="1"/>
</dbReference>
<feature type="transmembrane region" description="Helical" evidence="9">
    <location>
        <begin position="191"/>
        <end position="211"/>
    </location>
</feature>
<keyword evidence="6 12" id="KW-0418">Kinase</keyword>
<keyword evidence="8" id="KW-0902">Two-component regulatory system</keyword>
<keyword evidence="9" id="KW-0812">Transmembrane</keyword>
<dbReference type="InterPro" id="IPR036890">
    <property type="entry name" value="HATPase_C_sf"/>
</dbReference>
<evidence type="ECO:0000256" key="3">
    <source>
        <dbReference type="ARBA" id="ARBA00022553"/>
    </source>
</evidence>
<keyword evidence="4" id="KW-0808">Transferase</keyword>
<evidence type="ECO:0000313" key="12">
    <source>
        <dbReference type="EMBL" id="AEG16362.1"/>
    </source>
</evidence>
<evidence type="ECO:0000256" key="4">
    <source>
        <dbReference type="ARBA" id="ARBA00022679"/>
    </source>
</evidence>
<evidence type="ECO:0000313" key="13">
    <source>
        <dbReference type="Proteomes" id="UP000009229"/>
    </source>
</evidence>
<evidence type="ECO:0000256" key="2">
    <source>
        <dbReference type="ARBA" id="ARBA00012438"/>
    </source>
</evidence>
<gene>
    <name evidence="12" type="ordered locus">Desku_2851</name>
</gene>
<evidence type="ECO:0000256" key="1">
    <source>
        <dbReference type="ARBA" id="ARBA00000085"/>
    </source>
</evidence>
<dbReference type="InterPro" id="IPR004358">
    <property type="entry name" value="Sig_transdc_His_kin-like_C"/>
</dbReference>
<dbReference type="SMART" id="SM00388">
    <property type="entry name" value="HisKA"/>
    <property type="match status" value="1"/>
</dbReference>
<dbReference type="Gene3D" id="3.30.450.20">
    <property type="entry name" value="PAS domain"/>
    <property type="match status" value="1"/>
</dbReference>